<accession>A0ABV1P943</accession>
<dbReference type="NCBIfam" id="TIGR02622">
    <property type="entry name" value="CDP_4_6_dhtase"/>
    <property type="match status" value="1"/>
</dbReference>
<dbReference type="InterPro" id="IPR013445">
    <property type="entry name" value="CDP_4_6_deHydtase"/>
</dbReference>
<dbReference type="InterPro" id="IPR016040">
    <property type="entry name" value="NAD(P)-bd_dom"/>
</dbReference>
<gene>
    <name evidence="2" type="primary">rfbG</name>
    <name evidence="2" type="ORF">ABRQ07_08695</name>
</gene>
<dbReference type="EC" id="4.2.1.45" evidence="2"/>
<sequence length="357" mass="39563">MGLDHFWAGKRVFVTGHTGFKGAWLCLWLEKLGAHVFATALPANTSPSLHQLLAVERKTDSSIVDIRDASDLTASLLQAQPEIIIHLAAQALVRHSYHDPINTYSTNVMGTVNLLEAAKLADSVKTVLVVTTDKVYANNGAGIPFVETDPLGGDDPYSNSKAAVELVCQSYRHSFFTQRGIRLATVRAGNVIGGGDWSEDRLVPDFIRALEAHQTIMLRYPNAIRPWQHVLEPLRGYMTFAQLLTEGEVSLPQALNFGPNPQNFATVSQVIDTLATIGSNSTPWQQDPGEHPQEASFLTLNSSLAKQTIGWEPFLDLNQTLSWTLAWYKNFQLGADMYEFSLKQLSDYEDIIESRYS</sequence>
<evidence type="ECO:0000313" key="2">
    <source>
        <dbReference type="EMBL" id="MEQ9937690.1"/>
    </source>
</evidence>
<comment type="caution">
    <text evidence="2">The sequence shown here is derived from an EMBL/GenBank/DDBJ whole genome shotgun (WGS) entry which is preliminary data.</text>
</comment>
<dbReference type="Gene3D" id="3.90.25.10">
    <property type="entry name" value="UDP-galactose 4-epimerase, domain 1"/>
    <property type="match status" value="1"/>
</dbReference>
<name>A0ABV1P943_9GAMM</name>
<dbReference type="EMBL" id="JBEHEF010000005">
    <property type="protein sequence ID" value="MEQ9937690.1"/>
    <property type="molecule type" value="Genomic_DNA"/>
</dbReference>
<protein>
    <submittedName>
        <fullName evidence="2">CDP-glucose 4,6-dehydratase</fullName>
        <ecNumber evidence="2">4.2.1.45</ecNumber>
    </submittedName>
</protein>
<keyword evidence="2" id="KW-0456">Lyase</keyword>
<dbReference type="InterPro" id="IPR036291">
    <property type="entry name" value="NAD(P)-bd_dom_sf"/>
</dbReference>
<organism evidence="2 3">
    <name type="scientific">Pectobacterium polonicum</name>
    <dbReference type="NCBI Taxonomy" id="2485124"/>
    <lineage>
        <taxon>Bacteria</taxon>
        <taxon>Pseudomonadati</taxon>
        <taxon>Pseudomonadota</taxon>
        <taxon>Gammaproteobacteria</taxon>
        <taxon>Enterobacterales</taxon>
        <taxon>Pectobacteriaceae</taxon>
        <taxon>Pectobacterium</taxon>
    </lineage>
</organism>
<dbReference type="Proteomes" id="UP001463408">
    <property type="component" value="Unassembled WGS sequence"/>
</dbReference>
<dbReference type="Gene3D" id="3.40.50.720">
    <property type="entry name" value="NAD(P)-binding Rossmann-like Domain"/>
    <property type="match status" value="1"/>
</dbReference>
<feature type="domain" description="NAD(P)-binding" evidence="1">
    <location>
        <begin position="13"/>
        <end position="321"/>
    </location>
</feature>
<dbReference type="PANTHER" id="PTHR43000">
    <property type="entry name" value="DTDP-D-GLUCOSE 4,6-DEHYDRATASE-RELATED"/>
    <property type="match status" value="1"/>
</dbReference>
<evidence type="ECO:0000259" key="1">
    <source>
        <dbReference type="Pfam" id="PF16363"/>
    </source>
</evidence>
<dbReference type="RefSeq" id="WP_273855363.1">
    <property type="nucleotide sequence ID" value="NZ_JAQRNC010000001.1"/>
</dbReference>
<dbReference type="GO" id="GO:0047733">
    <property type="term" value="F:CDP-glucose 4,6-dehydratase activity"/>
    <property type="evidence" value="ECO:0007669"/>
    <property type="project" value="UniProtKB-EC"/>
</dbReference>
<dbReference type="Pfam" id="PF16363">
    <property type="entry name" value="GDP_Man_Dehyd"/>
    <property type="match status" value="1"/>
</dbReference>
<evidence type="ECO:0000313" key="3">
    <source>
        <dbReference type="Proteomes" id="UP001463408"/>
    </source>
</evidence>
<dbReference type="SUPFAM" id="SSF51735">
    <property type="entry name" value="NAD(P)-binding Rossmann-fold domains"/>
    <property type="match status" value="1"/>
</dbReference>
<keyword evidence="3" id="KW-1185">Reference proteome</keyword>
<proteinExistence type="predicted"/>
<reference evidence="2 3" key="1">
    <citation type="submission" date="2024-06" db="EMBL/GenBank/DDBJ databases">
        <title>Pangenomics to understand the prophage dynamics in the radiating lineages of P. brasiliense.</title>
        <authorList>
            <person name="Pardeshi L.A."/>
            <person name="Van Duivenbode I."/>
            <person name="Jonkheer E.M."/>
            <person name="Pel M.J.C."/>
            <person name="Kupczok A."/>
            <person name="De Ridder D."/>
            <person name="Smit S."/>
            <person name="Van Der Lee T.J."/>
        </authorList>
    </citation>
    <scope>NUCLEOTIDE SEQUENCE [LARGE SCALE GENOMIC DNA]</scope>
    <source>
        <strain evidence="2 3">PD 8607</strain>
    </source>
</reference>